<feature type="compositionally biased region" description="Basic and acidic residues" evidence="1">
    <location>
        <begin position="60"/>
        <end position="79"/>
    </location>
</feature>
<dbReference type="Proteomes" id="UP000660339">
    <property type="component" value="Unassembled WGS sequence"/>
</dbReference>
<sequence length="79" mass="8470">MAAASTSARVSERVAVRRGVTGAPFPPTAAGEAGVNRLRCPVRGSRGVTTRRTHQTVTNPRKEGELVSSQERDNFAELH</sequence>
<protein>
    <submittedName>
        <fullName evidence="2">Uncharacterized protein</fullName>
    </submittedName>
</protein>
<evidence type="ECO:0000256" key="1">
    <source>
        <dbReference type="SAM" id="MobiDB-lite"/>
    </source>
</evidence>
<name>A0A8J3L9Q6_9ACTN</name>
<dbReference type="EMBL" id="BONJ01000009">
    <property type="protein sequence ID" value="GIG14218.1"/>
    <property type="molecule type" value="Genomic_DNA"/>
</dbReference>
<dbReference type="AlphaFoldDB" id="A0A8J3L9Q6"/>
<reference evidence="2" key="1">
    <citation type="submission" date="2021-01" db="EMBL/GenBank/DDBJ databases">
        <title>Whole genome shotgun sequence of Catellatospora methionotrophica NBRC 14553.</title>
        <authorList>
            <person name="Komaki H."/>
            <person name="Tamura T."/>
        </authorList>
    </citation>
    <scope>NUCLEOTIDE SEQUENCE</scope>
    <source>
        <strain evidence="2">NBRC 14553</strain>
    </source>
</reference>
<organism evidence="2 3">
    <name type="scientific">Catellatospora methionotrophica</name>
    <dbReference type="NCBI Taxonomy" id="121620"/>
    <lineage>
        <taxon>Bacteria</taxon>
        <taxon>Bacillati</taxon>
        <taxon>Actinomycetota</taxon>
        <taxon>Actinomycetes</taxon>
        <taxon>Micromonosporales</taxon>
        <taxon>Micromonosporaceae</taxon>
        <taxon>Catellatospora</taxon>
    </lineage>
</organism>
<keyword evidence="3" id="KW-1185">Reference proteome</keyword>
<evidence type="ECO:0000313" key="2">
    <source>
        <dbReference type="EMBL" id="GIG14218.1"/>
    </source>
</evidence>
<accession>A0A8J3L9Q6</accession>
<gene>
    <name evidence="2" type="ORF">Cme02nite_25500</name>
</gene>
<comment type="caution">
    <text evidence="2">The sequence shown here is derived from an EMBL/GenBank/DDBJ whole genome shotgun (WGS) entry which is preliminary data.</text>
</comment>
<feature type="region of interest" description="Disordered" evidence="1">
    <location>
        <begin position="44"/>
        <end position="79"/>
    </location>
</feature>
<proteinExistence type="predicted"/>
<evidence type="ECO:0000313" key="3">
    <source>
        <dbReference type="Proteomes" id="UP000660339"/>
    </source>
</evidence>